<evidence type="ECO:0000256" key="5">
    <source>
        <dbReference type="ARBA" id="ARBA00022763"/>
    </source>
</evidence>
<evidence type="ECO:0000313" key="16">
    <source>
        <dbReference type="Proteomes" id="UP000215289"/>
    </source>
</evidence>
<evidence type="ECO:0000256" key="3">
    <source>
        <dbReference type="ARBA" id="ARBA00022553"/>
    </source>
</evidence>
<keyword evidence="11" id="KW-0539">Nucleus</keyword>
<evidence type="ECO:0000256" key="4">
    <source>
        <dbReference type="ARBA" id="ARBA00022741"/>
    </source>
</evidence>
<dbReference type="InterPro" id="IPR050496">
    <property type="entry name" value="SNF2_RAD54_helicase_repair"/>
</dbReference>
<evidence type="ECO:0000256" key="12">
    <source>
        <dbReference type="SAM" id="MobiDB-lite"/>
    </source>
</evidence>
<dbReference type="Gene3D" id="1.20.120.850">
    <property type="entry name" value="SWI2/SNF2 ATPases, N-terminal domain"/>
    <property type="match status" value="1"/>
</dbReference>
<reference evidence="15 16" key="1">
    <citation type="submission" date="2018-08" db="EMBL/GenBank/DDBJ databases">
        <title>Draft genome sequences of two Aspergillus turcosus clinical strains isolated from bronchoalveolar lavage fluid: one azole-susceptible and the other azole-resistant.</title>
        <authorList>
            <person name="Parent-Michaud M."/>
            <person name="Dufresne P.J."/>
            <person name="Fournier E."/>
            <person name="Martineau C."/>
            <person name="Moreira S."/>
            <person name="Perkins V."/>
            <person name="De Repentigny L."/>
            <person name="Dufresne S.F."/>
        </authorList>
    </citation>
    <scope>NUCLEOTIDE SEQUENCE [LARGE SCALE GENOMIC DNA]</scope>
    <source>
        <strain evidence="15">HMR AF 1038</strain>
    </source>
</reference>
<gene>
    <name evidence="15" type="ORF">CFD26_108824</name>
</gene>
<name>A0A397I6J6_9EURO</name>
<keyword evidence="16" id="KW-1185">Reference proteome</keyword>
<evidence type="ECO:0000313" key="15">
    <source>
        <dbReference type="EMBL" id="RLM01142.1"/>
    </source>
</evidence>
<dbReference type="GO" id="GO:0005524">
    <property type="term" value="F:ATP binding"/>
    <property type="evidence" value="ECO:0007669"/>
    <property type="project" value="UniProtKB-KW"/>
</dbReference>
<organism evidence="15 16">
    <name type="scientific">Aspergillus turcosus</name>
    <dbReference type="NCBI Taxonomy" id="1245748"/>
    <lineage>
        <taxon>Eukaryota</taxon>
        <taxon>Fungi</taxon>
        <taxon>Dikarya</taxon>
        <taxon>Ascomycota</taxon>
        <taxon>Pezizomycotina</taxon>
        <taxon>Eurotiomycetes</taxon>
        <taxon>Eurotiomycetidae</taxon>
        <taxon>Eurotiales</taxon>
        <taxon>Aspergillaceae</taxon>
        <taxon>Aspergillus</taxon>
        <taxon>Aspergillus subgen. Fumigati</taxon>
    </lineage>
</organism>
<dbReference type="FunFam" id="3.40.50.300:FF:000332">
    <property type="entry name" value="DNA repair and recombination protein RAD54-like"/>
    <property type="match status" value="1"/>
</dbReference>
<dbReference type="Gene3D" id="3.40.50.300">
    <property type="entry name" value="P-loop containing nucleotide triphosphate hydrolases"/>
    <property type="match status" value="1"/>
</dbReference>
<feature type="domain" description="Helicase C-terminal" evidence="14">
    <location>
        <begin position="540"/>
        <end position="693"/>
    </location>
</feature>
<keyword evidence="4" id="KW-0547">Nucleotide-binding</keyword>
<dbReference type="PROSITE" id="PS51192">
    <property type="entry name" value="HELICASE_ATP_BIND_1"/>
    <property type="match status" value="1"/>
</dbReference>
<sequence length="783" mass="88641">MTTDSDRAIQAATREAILLGEAFNVSPATSCRNRRWKHPFIQAATEKTSDKPARKRRKVNYAGADGEVEDNSVKPWTNEERLALATRDANKFPVFKVKDKETTFKQRFRIPLINKSTDEYNPSRPAPTLGMRQGATFVVKPLHDPSGEFAIVLYDPTVDDIDEPPDSKPEDKGSEETKAKLDEPLVHKSLADILGLKKKIESRPKVPVVIDPRLAKVLRPHQVEGVKLQCISLMWTLLKQSPEAGKTTIQKCIIACPSSLVGNWANELVKWLGKDAITPFAIDGKVSKAELTSQIKQWAIASGRAVVRPVLIVSYETLRMYVDALKDSPIGLLLCDEGHRLKNKDSLTWTALNSLNVTRRVILSGTPIQNDLSEYFALLHFANPNLLGSQNEFRKRFEIPILKGRDAAGTEEDRKKGDERLAELSGIVNKFIIRRTNDILSKYLPVKYEHVVFCNLSQFQLDLYHHFIQSPEIKSLLRGKGSQPLKAIGILKKLCNHPDLLDLSRDLPGCEHALPEDYVPPEARGRDRDIKPWYSGKMMVLDRMLARIRQDTNDKIVLISNYTQTLDLFEKLCRSRGYGSLRLDGTMNINKRQKLVDKFNNPDGEEFVFLLSSKAGGCGLNLIGANRLVLFDPDWNPAADQQALARVWRDGQKKDCFVYRFIATGSIEEKIFQRQSHKQSLSSCVVDSAEDVERHFSLESLRELFQFKPETRSDTHDTFKCKRCRPDGTQYIKAPAMLYGDTSSWNHFVNDGEKGQLSKIQDLLIRQETGEKDVSAVFQYISH</sequence>
<evidence type="ECO:0000256" key="10">
    <source>
        <dbReference type="ARBA" id="ARBA00023204"/>
    </source>
</evidence>
<dbReference type="InterPro" id="IPR038718">
    <property type="entry name" value="SNF2-like_sf"/>
</dbReference>
<dbReference type="PANTHER" id="PTHR45629">
    <property type="entry name" value="SNF2/RAD54 FAMILY MEMBER"/>
    <property type="match status" value="1"/>
</dbReference>
<dbReference type="EMBL" id="NIDN02000008">
    <property type="protein sequence ID" value="RLM01142.1"/>
    <property type="molecule type" value="Genomic_DNA"/>
</dbReference>
<feature type="domain" description="Helicase ATP-binding" evidence="13">
    <location>
        <begin position="207"/>
        <end position="385"/>
    </location>
</feature>
<dbReference type="GO" id="GO:0016817">
    <property type="term" value="F:hydrolase activity, acting on acid anhydrides"/>
    <property type="evidence" value="ECO:0007669"/>
    <property type="project" value="InterPro"/>
</dbReference>
<evidence type="ECO:0000256" key="6">
    <source>
        <dbReference type="ARBA" id="ARBA00022801"/>
    </source>
</evidence>
<dbReference type="InterPro" id="IPR000330">
    <property type="entry name" value="SNF2_N"/>
</dbReference>
<dbReference type="GO" id="GO:0045003">
    <property type="term" value="P:double-strand break repair via synthesis-dependent strand annealing"/>
    <property type="evidence" value="ECO:0007669"/>
    <property type="project" value="TreeGrafter"/>
</dbReference>
<keyword evidence="3" id="KW-0597">Phosphoprotein</keyword>
<dbReference type="InterPro" id="IPR014001">
    <property type="entry name" value="Helicase_ATP-bd"/>
</dbReference>
<dbReference type="Gene3D" id="3.40.50.10810">
    <property type="entry name" value="Tandem AAA-ATPase domain"/>
    <property type="match status" value="1"/>
</dbReference>
<dbReference type="CDD" id="cd18793">
    <property type="entry name" value="SF2_C_SNF"/>
    <property type="match status" value="1"/>
</dbReference>
<evidence type="ECO:0008006" key="17">
    <source>
        <dbReference type="Google" id="ProtNLM"/>
    </source>
</evidence>
<dbReference type="SUPFAM" id="SSF52540">
    <property type="entry name" value="P-loop containing nucleoside triphosphate hydrolases"/>
    <property type="match status" value="2"/>
</dbReference>
<comment type="caution">
    <text evidence="15">The sequence shown here is derived from an EMBL/GenBank/DDBJ whole genome shotgun (WGS) entry which is preliminary data.</text>
</comment>
<dbReference type="SMART" id="SM00487">
    <property type="entry name" value="DEXDc"/>
    <property type="match status" value="1"/>
</dbReference>
<evidence type="ECO:0000256" key="2">
    <source>
        <dbReference type="ARBA" id="ARBA00007025"/>
    </source>
</evidence>
<dbReference type="Pfam" id="PF00176">
    <property type="entry name" value="SNF2-rel_dom"/>
    <property type="match status" value="1"/>
</dbReference>
<dbReference type="OrthoDB" id="413460at2759"/>
<evidence type="ECO:0000256" key="9">
    <source>
        <dbReference type="ARBA" id="ARBA00023125"/>
    </source>
</evidence>
<dbReference type="AlphaFoldDB" id="A0A397I6J6"/>
<protein>
    <recommendedName>
        <fullName evidence="17">DNA-dependent ATPase protein rad54</fullName>
    </recommendedName>
</protein>
<dbReference type="InterPro" id="IPR049730">
    <property type="entry name" value="SNF2/RAD54-like_C"/>
</dbReference>
<evidence type="ECO:0000256" key="7">
    <source>
        <dbReference type="ARBA" id="ARBA00022806"/>
    </source>
</evidence>
<evidence type="ECO:0000256" key="1">
    <source>
        <dbReference type="ARBA" id="ARBA00004123"/>
    </source>
</evidence>
<keyword evidence="8" id="KW-0067">ATP-binding</keyword>
<evidence type="ECO:0000256" key="8">
    <source>
        <dbReference type="ARBA" id="ARBA00022840"/>
    </source>
</evidence>
<evidence type="ECO:0000259" key="13">
    <source>
        <dbReference type="PROSITE" id="PS51192"/>
    </source>
</evidence>
<feature type="region of interest" description="Disordered" evidence="12">
    <location>
        <begin position="158"/>
        <end position="181"/>
    </location>
</feature>
<evidence type="ECO:0000256" key="11">
    <source>
        <dbReference type="ARBA" id="ARBA00023242"/>
    </source>
</evidence>
<dbReference type="SMART" id="SM00490">
    <property type="entry name" value="HELICc"/>
    <property type="match status" value="1"/>
</dbReference>
<keyword evidence="7" id="KW-0347">Helicase</keyword>
<evidence type="ECO:0000259" key="14">
    <source>
        <dbReference type="PROSITE" id="PS51194"/>
    </source>
</evidence>
<keyword evidence="6" id="KW-0378">Hydrolase</keyword>
<dbReference type="GO" id="GO:0005634">
    <property type="term" value="C:nucleus"/>
    <property type="evidence" value="ECO:0007669"/>
    <property type="project" value="UniProtKB-SubCell"/>
</dbReference>
<feature type="compositionally biased region" description="Basic and acidic residues" evidence="12">
    <location>
        <begin position="165"/>
        <end position="181"/>
    </location>
</feature>
<dbReference type="InterPro" id="IPR027417">
    <property type="entry name" value="P-loop_NTPase"/>
</dbReference>
<dbReference type="GO" id="GO:0015616">
    <property type="term" value="F:DNA translocase activity"/>
    <property type="evidence" value="ECO:0007669"/>
    <property type="project" value="TreeGrafter"/>
</dbReference>
<dbReference type="Pfam" id="PF08658">
    <property type="entry name" value="Rad54_N"/>
    <property type="match status" value="1"/>
</dbReference>
<dbReference type="Pfam" id="PF00271">
    <property type="entry name" value="Helicase_C"/>
    <property type="match status" value="1"/>
</dbReference>
<keyword evidence="9" id="KW-0238">DNA-binding</keyword>
<dbReference type="STRING" id="1245748.A0A397I6J6"/>
<dbReference type="GO" id="GO:0007131">
    <property type="term" value="P:reciprocal meiotic recombination"/>
    <property type="evidence" value="ECO:0007669"/>
    <property type="project" value="TreeGrafter"/>
</dbReference>
<dbReference type="GO" id="GO:0004386">
    <property type="term" value="F:helicase activity"/>
    <property type="evidence" value="ECO:0007669"/>
    <property type="project" value="UniProtKB-KW"/>
</dbReference>
<dbReference type="InterPro" id="IPR013967">
    <property type="entry name" value="Rad54_N"/>
</dbReference>
<keyword evidence="10" id="KW-0234">DNA repair</keyword>
<dbReference type="PANTHER" id="PTHR45629:SF7">
    <property type="entry name" value="DNA EXCISION REPAIR PROTEIN ERCC-6-RELATED"/>
    <property type="match status" value="1"/>
</dbReference>
<dbReference type="PROSITE" id="PS51194">
    <property type="entry name" value="HELICASE_CTER"/>
    <property type="match status" value="1"/>
</dbReference>
<proteinExistence type="inferred from homology"/>
<dbReference type="GO" id="GO:0003677">
    <property type="term" value="F:DNA binding"/>
    <property type="evidence" value="ECO:0007669"/>
    <property type="project" value="UniProtKB-KW"/>
</dbReference>
<dbReference type="Proteomes" id="UP000215289">
    <property type="component" value="Unassembled WGS sequence"/>
</dbReference>
<comment type="subcellular location">
    <subcellularLocation>
        <location evidence="1">Nucleus</location>
    </subcellularLocation>
</comment>
<comment type="similarity">
    <text evidence="2">Belongs to the SNF2/RAD54 helicase family.</text>
</comment>
<keyword evidence="5" id="KW-0227">DNA damage</keyword>
<accession>A0A397I6J6</accession>
<dbReference type="InterPro" id="IPR001650">
    <property type="entry name" value="Helicase_C-like"/>
</dbReference>